<evidence type="ECO:0000313" key="8">
    <source>
        <dbReference type="EMBL" id="SKC20483.1"/>
    </source>
</evidence>
<feature type="binding site" evidence="7">
    <location>
        <position position="147"/>
    </location>
    <ligand>
        <name>a 1,2-diacyl-sn-glycero-3-phospho-(1'-sn-glycerol)</name>
        <dbReference type="ChEBI" id="CHEBI:64716"/>
    </ligand>
</feature>
<dbReference type="UniPathway" id="UPA00664"/>
<proteinExistence type="inferred from homology"/>
<feature type="transmembrane region" description="Helical" evidence="7">
    <location>
        <begin position="55"/>
        <end position="75"/>
    </location>
</feature>
<evidence type="ECO:0000256" key="5">
    <source>
        <dbReference type="ARBA" id="ARBA00022989"/>
    </source>
</evidence>
<accession>A0A1T5HIH9</accession>
<feature type="transmembrane region" description="Helical" evidence="7">
    <location>
        <begin position="95"/>
        <end position="121"/>
    </location>
</feature>
<evidence type="ECO:0000256" key="2">
    <source>
        <dbReference type="ARBA" id="ARBA00022475"/>
    </source>
</evidence>
<name>A0A1T5HIH9_9BACT</name>
<organism evidence="8 9">
    <name type="scientific">Dyadobacter psychrophilus</name>
    <dbReference type="NCBI Taxonomy" id="651661"/>
    <lineage>
        <taxon>Bacteria</taxon>
        <taxon>Pseudomonadati</taxon>
        <taxon>Bacteroidota</taxon>
        <taxon>Cytophagia</taxon>
        <taxon>Cytophagales</taxon>
        <taxon>Spirosomataceae</taxon>
        <taxon>Dyadobacter</taxon>
    </lineage>
</organism>
<dbReference type="HAMAP" id="MF_01147">
    <property type="entry name" value="Lgt"/>
    <property type="match status" value="1"/>
</dbReference>
<dbReference type="InterPro" id="IPR001640">
    <property type="entry name" value="Lgt"/>
</dbReference>
<dbReference type="AlphaFoldDB" id="A0A1T5HIH9"/>
<reference evidence="9" key="1">
    <citation type="submission" date="2017-02" db="EMBL/GenBank/DDBJ databases">
        <authorList>
            <person name="Varghese N."/>
            <person name="Submissions S."/>
        </authorList>
    </citation>
    <scope>NUCLEOTIDE SEQUENCE [LARGE SCALE GENOMIC DNA]</scope>
    <source>
        <strain evidence="9">DSM 22270</strain>
    </source>
</reference>
<dbReference type="Proteomes" id="UP000190897">
    <property type="component" value="Unassembled WGS sequence"/>
</dbReference>
<feature type="transmembrane region" description="Helical" evidence="7">
    <location>
        <begin position="128"/>
        <end position="146"/>
    </location>
</feature>
<dbReference type="GO" id="GO:0008961">
    <property type="term" value="F:phosphatidylglycerol-prolipoprotein diacylglyceryl transferase activity"/>
    <property type="evidence" value="ECO:0007669"/>
    <property type="project" value="UniProtKB-UniRule"/>
</dbReference>
<evidence type="ECO:0000256" key="6">
    <source>
        <dbReference type="ARBA" id="ARBA00023136"/>
    </source>
</evidence>
<dbReference type="GO" id="GO:0005886">
    <property type="term" value="C:plasma membrane"/>
    <property type="evidence" value="ECO:0007669"/>
    <property type="project" value="UniProtKB-SubCell"/>
</dbReference>
<evidence type="ECO:0000256" key="3">
    <source>
        <dbReference type="ARBA" id="ARBA00022679"/>
    </source>
</evidence>
<keyword evidence="6 7" id="KW-0472">Membrane</keyword>
<comment type="similarity">
    <text evidence="1 7">Belongs to the Lgt family.</text>
</comment>
<keyword evidence="9" id="KW-1185">Reference proteome</keyword>
<comment type="function">
    <text evidence="7">Catalyzes the transfer of the diacylglyceryl group from phosphatidylglycerol to the sulfhydryl group of the N-terminal cysteine of a prolipoprotein, the first step in the formation of mature lipoproteins.</text>
</comment>
<comment type="catalytic activity">
    <reaction evidence="7">
        <text>L-cysteinyl-[prolipoprotein] + a 1,2-diacyl-sn-glycero-3-phospho-(1'-sn-glycerol) = an S-1,2-diacyl-sn-glyceryl-L-cysteinyl-[prolipoprotein] + sn-glycerol 1-phosphate + H(+)</text>
        <dbReference type="Rhea" id="RHEA:56712"/>
        <dbReference type="Rhea" id="RHEA-COMP:14679"/>
        <dbReference type="Rhea" id="RHEA-COMP:14680"/>
        <dbReference type="ChEBI" id="CHEBI:15378"/>
        <dbReference type="ChEBI" id="CHEBI:29950"/>
        <dbReference type="ChEBI" id="CHEBI:57685"/>
        <dbReference type="ChEBI" id="CHEBI:64716"/>
        <dbReference type="ChEBI" id="CHEBI:140658"/>
        <dbReference type="EC" id="2.5.1.145"/>
    </reaction>
</comment>
<dbReference type="OrthoDB" id="871140at2"/>
<protein>
    <recommendedName>
        <fullName evidence="7">Phosphatidylglycerol--prolipoprotein diacylglyceryl transferase</fullName>
        <ecNumber evidence="7">2.5.1.145</ecNumber>
    </recommendedName>
</protein>
<dbReference type="EMBL" id="FUZA01000018">
    <property type="protein sequence ID" value="SKC20483.1"/>
    <property type="molecule type" value="Genomic_DNA"/>
</dbReference>
<keyword evidence="2 7" id="KW-1003">Cell membrane</keyword>
<evidence type="ECO:0000256" key="7">
    <source>
        <dbReference type="HAMAP-Rule" id="MF_01147"/>
    </source>
</evidence>
<keyword evidence="8" id="KW-0449">Lipoprotein</keyword>
<evidence type="ECO:0000313" key="9">
    <source>
        <dbReference type="Proteomes" id="UP000190897"/>
    </source>
</evidence>
<dbReference type="STRING" id="651661.SAMN05660293_05663"/>
<feature type="transmembrane region" description="Helical" evidence="7">
    <location>
        <begin position="22"/>
        <end position="43"/>
    </location>
</feature>
<dbReference type="PANTHER" id="PTHR30589:SF0">
    <property type="entry name" value="PHOSPHATIDYLGLYCEROL--PROLIPOPROTEIN DIACYLGLYCERYL TRANSFERASE"/>
    <property type="match status" value="1"/>
</dbReference>
<feature type="transmembrane region" description="Helical" evidence="7">
    <location>
        <begin position="182"/>
        <end position="199"/>
    </location>
</feature>
<feature type="transmembrane region" description="Helical" evidence="7">
    <location>
        <begin position="206"/>
        <end position="225"/>
    </location>
</feature>
<keyword evidence="4 7" id="KW-0812">Transmembrane</keyword>
<dbReference type="PANTHER" id="PTHR30589">
    <property type="entry name" value="PROLIPOPROTEIN DIACYLGLYCERYL TRANSFERASE"/>
    <property type="match status" value="1"/>
</dbReference>
<comment type="subcellular location">
    <subcellularLocation>
        <location evidence="7">Cell membrane</location>
        <topology evidence="7">Multi-pass membrane protein</topology>
    </subcellularLocation>
</comment>
<dbReference type="RefSeq" id="WP_082218079.1">
    <property type="nucleotide sequence ID" value="NZ_FUZA01000018.1"/>
</dbReference>
<dbReference type="Pfam" id="PF01790">
    <property type="entry name" value="LGT"/>
    <property type="match status" value="1"/>
</dbReference>
<keyword evidence="5 7" id="KW-1133">Transmembrane helix</keyword>
<dbReference type="EC" id="2.5.1.145" evidence="7"/>
<gene>
    <name evidence="7" type="primary">lgt</name>
    <name evidence="8" type="ORF">SAMN05660293_05663</name>
</gene>
<keyword evidence="3 7" id="KW-0808">Transferase</keyword>
<dbReference type="NCBIfam" id="TIGR00544">
    <property type="entry name" value="lgt"/>
    <property type="match status" value="1"/>
</dbReference>
<comment type="pathway">
    <text evidence="7">Protein modification; lipoprotein biosynthesis (diacylglyceryl transfer).</text>
</comment>
<evidence type="ECO:0000256" key="1">
    <source>
        <dbReference type="ARBA" id="ARBA00007150"/>
    </source>
</evidence>
<evidence type="ECO:0000256" key="4">
    <source>
        <dbReference type="ARBA" id="ARBA00022692"/>
    </source>
</evidence>
<dbReference type="GO" id="GO:0042158">
    <property type="term" value="P:lipoprotein biosynthetic process"/>
    <property type="evidence" value="ECO:0007669"/>
    <property type="project" value="UniProtKB-UniRule"/>
</dbReference>
<sequence>MLNYIIWDAEPEVFSWSSVPRWYGIFWAIGIFLSIFVATYIFKIEKRPDKEIDKLTLFLIVGTLVGARLGHILFYEPLHYLQHPIEILPVSLTPSFHFTGLAGLASHGGGIGLIMAAFIFARRKKMDFLWLLDRIAVVVPLCGAFIRLGNLMNSEMIGIPTNMPWAFVFTHIDNIPRHPAQLYKAIYCGLIFGLVFHLWRRKRNKWGDGVLFGIMISILFSFRFLDEYFKENQEAFENSMLLNMGQILSIPFILLGLLIIVVQVNKPAHR</sequence>
<feature type="transmembrane region" description="Helical" evidence="7">
    <location>
        <begin position="245"/>
        <end position="264"/>
    </location>
</feature>